<organism evidence="6 7">
    <name type="scientific">Anolis carolinensis</name>
    <name type="common">Green anole</name>
    <name type="synonym">American chameleon</name>
    <dbReference type="NCBI Taxonomy" id="28377"/>
    <lineage>
        <taxon>Eukaryota</taxon>
        <taxon>Metazoa</taxon>
        <taxon>Chordata</taxon>
        <taxon>Craniata</taxon>
        <taxon>Vertebrata</taxon>
        <taxon>Euteleostomi</taxon>
        <taxon>Lepidosauria</taxon>
        <taxon>Squamata</taxon>
        <taxon>Bifurcata</taxon>
        <taxon>Unidentata</taxon>
        <taxon>Episquamata</taxon>
        <taxon>Toxicofera</taxon>
        <taxon>Iguania</taxon>
        <taxon>Dactyloidae</taxon>
        <taxon>Anolis</taxon>
    </lineage>
</organism>
<dbReference type="Bgee" id="ENSACAG00000012500">
    <property type="expression patterns" value="Expressed in liver and 7 other cell types or tissues"/>
</dbReference>
<comment type="similarity">
    <text evidence="3">Belongs to the SPOT14 family.</text>
</comment>
<dbReference type="PANTHER" id="PTHR14315">
    <property type="entry name" value="SPOT14 FAMILY MEMBER"/>
    <property type="match status" value="1"/>
</dbReference>
<evidence type="ECO:0000313" key="6">
    <source>
        <dbReference type="Ensembl" id="ENSACAP00000012238.3"/>
    </source>
</evidence>
<dbReference type="Gene3D" id="6.10.140.1610">
    <property type="match status" value="1"/>
</dbReference>
<keyword evidence="4" id="KW-0963">Cytoplasm</keyword>
<name>H9GIY1_ANOCA</name>
<proteinExistence type="inferred from homology"/>
<evidence type="ECO:0000256" key="2">
    <source>
        <dbReference type="ARBA" id="ARBA00004496"/>
    </source>
</evidence>
<dbReference type="Proteomes" id="UP000001646">
    <property type="component" value="Unplaced"/>
</dbReference>
<dbReference type="Pfam" id="PF07084">
    <property type="entry name" value="Spot_14"/>
    <property type="match status" value="1"/>
</dbReference>
<dbReference type="eggNOG" id="ENOG502S7IQ">
    <property type="taxonomic scope" value="Eukaryota"/>
</dbReference>
<comment type="subcellular location">
    <subcellularLocation>
        <location evidence="2">Cytoplasm</location>
    </subcellularLocation>
    <subcellularLocation>
        <location evidence="1">Nucleus</location>
    </subcellularLocation>
</comment>
<dbReference type="InterPro" id="IPR053719">
    <property type="entry name" value="Lipogen_MT_Stabilize_sf"/>
</dbReference>
<evidence type="ECO:0008006" key="8">
    <source>
        <dbReference type="Google" id="ProtNLM"/>
    </source>
</evidence>
<dbReference type="GO" id="GO:0046890">
    <property type="term" value="P:regulation of lipid biosynthetic process"/>
    <property type="evidence" value="ECO:0000318"/>
    <property type="project" value="GO_Central"/>
</dbReference>
<evidence type="ECO:0000313" key="7">
    <source>
        <dbReference type="Proteomes" id="UP000001646"/>
    </source>
</evidence>
<sequence>MHGWARIKVVRLHKRRPARVSLLGTDSDHVLCAWALQLLCYISCHQTRPSSRAHFSSWRNPLEESSLLLLGPQILFLAAMESYFSAVQKMEQTVMFPSLLQGVSFEEKEDACDPDGAKDLYEYFTQLKSIKPMVEGGLVPSDNRRLLGVANRAKEPEDNEEQDLERVFYYHVSALHRILQQLTRRADAVTSKYNEIMSEISLRW</sequence>
<evidence type="ECO:0000256" key="5">
    <source>
        <dbReference type="ARBA" id="ARBA00023242"/>
    </source>
</evidence>
<keyword evidence="5" id="KW-0539">Nucleus</keyword>
<evidence type="ECO:0000256" key="3">
    <source>
        <dbReference type="ARBA" id="ARBA00009488"/>
    </source>
</evidence>
<dbReference type="HOGENOM" id="CLU_066079_1_0_1"/>
<keyword evidence="7" id="KW-1185">Reference proteome</keyword>
<reference evidence="6" key="3">
    <citation type="submission" date="2025-09" db="UniProtKB">
        <authorList>
            <consortium name="Ensembl"/>
        </authorList>
    </citation>
    <scope>IDENTIFICATION</scope>
</reference>
<protein>
    <recommendedName>
        <fullName evidence="8">Thyroid hormone responsive</fullName>
    </recommendedName>
</protein>
<dbReference type="GO" id="GO:0005829">
    <property type="term" value="C:cytosol"/>
    <property type="evidence" value="ECO:0000318"/>
    <property type="project" value="GO_Central"/>
</dbReference>
<dbReference type="PANTHER" id="PTHR14315:SF18">
    <property type="entry name" value="THYROID HORMONE-INDUCIBLE HEPATIC PROTEIN"/>
    <property type="match status" value="1"/>
</dbReference>
<dbReference type="STRING" id="28377.ENSACAP00000012238"/>
<reference evidence="6" key="2">
    <citation type="submission" date="2025-08" db="UniProtKB">
        <authorList>
            <consortium name="Ensembl"/>
        </authorList>
    </citation>
    <scope>IDENTIFICATION</scope>
</reference>
<dbReference type="AlphaFoldDB" id="H9GIY1"/>
<reference evidence="6" key="1">
    <citation type="submission" date="2009-12" db="EMBL/GenBank/DDBJ databases">
        <title>The Genome Sequence of Anolis carolinensis (Green Anole Lizard).</title>
        <authorList>
            <consortium name="The Genome Sequencing Platform"/>
            <person name="Di Palma F."/>
            <person name="Alfoldi J."/>
            <person name="Heiman D."/>
            <person name="Young S."/>
            <person name="Grabherr M."/>
            <person name="Johnson J."/>
            <person name="Lander E.S."/>
            <person name="Lindblad-Toh K."/>
        </authorList>
    </citation>
    <scope>NUCLEOTIDE SEQUENCE [LARGE SCALE GENOMIC DNA]</scope>
    <source>
        <strain evidence="6">JBL SC #1</strain>
    </source>
</reference>
<evidence type="ECO:0000256" key="4">
    <source>
        <dbReference type="ARBA" id="ARBA00022490"/>
    </source>
</evidence>
<dbReference type="GO" id="GO:0005634">
    <property type="term" value="C:nucleus"/>
    <property type="evidence" value="ECO:0007669"/>
    <property type="project" value="UniProtKB-SubCell"/>
</dbReference>
<dbReference type="InParanoid" id="H9GIY1"/>
<accession>H9GIY1</accession>
<dbReference type="Ensembl" id="ENSACAT00000012489.3">
    <property type="protein sequence ID" value="ENSACAP00000012238.3"/>
    <property type="gene ID" value="ENSACAG00000012500.3"/>
</dbReference>
<dbReference type="GeneTree" id="ENSGT00500000044890"/>
<dbReference type="InterPro" id="IPR009786">
    <property type="entry name" value="Spot_14"/>
</dbReference>
<evidence type="ECO:0000256" key="1">
    <source>
        <dbReference type="ARBA" id="ARBA00004123"/>
    </source>
</evidence>